<evidence type="ECO:0000256" key="1">
    <source>
        <dbReference type="SAM" id="Phobius"/>
    </source>
</evidence>
<reference evidence="2" key="1">
    <citation type="submission" date="2023-03" db="EMBL/GenBank/DDBJ databases">
        <title>Massive genome expansion in bonnet fungi (Mycena s.s.) driven by repeated elements and novel gene families across ecological guilds.</title>
        <authorList>
            <consortium name="Lawrence Berkeley National Laboratory"/>
            <person name="Harder C.B."/>
            <person name="Miyauchi S."/>
            <person name="Viragh M."/>
            <person name="Kuo A."/>
            <person name="Thoen E."/>
            <person name="Andreopoulos B."/>
            <person name="Lu D."/>
            <person name="Skrede I."/>
            <person name="Drula E."/>
            <person name="Henrissat B."/>
            <person name="Morin E."/>
            <person name="Kohler A."/>
            <person name="Barry K."/>
            <person name="LaButti K."/>
            <person name="Morin E."/>
            <person name="Salamov A."/>
            <person name="Lipzen A."/>
            <person name="Mereny Z."/>
            <person name="Hegedus B."/>
            <person name="Baldrian P."/>
            <person name="Stursova M."/>
            <person name="Weitz H."/>
            <person name="Taylor A."/>
            <person name="Grigoriev I.V."/>
            <person name="Nagy L.G."/>
            <person name="Martin F."/>
            <person name="Kauserud H."/>
        </authorList>
    </citation>
    <scope>NUCLEOTIDE SEQUENCE</scope>
    <source>
        <strain evidence="2">CBHHK182m</strain>
    </source>
</reference>
<feature type="transmembrane region" description="Helical" evidence="1">
    <location>
        <begin position="130"/>
        <end position="151"/>
    </location>
</feature>
<comment type="caution">
    <text evidence="2">The sequence shown here is derived from an EMBL/GenBank/DDBJ whole genome shotgun (WGS) entry which is preliminary data.</text>
</comment>
<keyword evidence="1" id="KW-1133">Transmembrane helix</keyword>
<gene>
    <name evidence="2" type="ORF">B0H16DRAFT_202123</name>
</gene>
<dbReference type="EMBL" id="JARKIB010000152">
    <property type="protein sequence ID" value="KAJ7731492.1"/>
    <property type="molecule type" value="Genomic_DNA"/>
</dbReference>
<dbReference type="AlphaFoldDB" id="A0AAD7MT31"/>
<accession>A0AAD7MT31</accession>
<protein>
    <submittedName>
        <fullName evidence="2">Uncharacterized protein</fullName>
    </submittedName>
</protein>
<dbReference type="Proteomes" id="UP001215598">
    <property type="component" value="Unassembled WGS sequence"/>
</dbReference>
<organism evidence="2 3">
    <name type="scientific">Mycena metata</name>
    <dbReference type="NCBI Taxonomy" id="1033252"/>
    <lineage>
        <taxon>Eukaryota</taxon>
        <taxon>Fungi</taxon>
        <taxon>Dikarya</taxon>
        <taxon>Basidiomycota</taxon>
        <taxon>Agaricomycotina</taxon>
        <taxon>Agaricomycetes</taxon>
        <taxon>Agaricomycetidae</taxon>
        <taxon>Agaricales</taxon>
        <taxon>Marasmiineae</taxon>
        <taxon>Mycenaceae</taxon>
        <taxon>Mycena</taxon>
    </lineage>
</organism>
<keyword evidence="1" id="KW-0472">Membrane</keyword>
<sequence length="232" mass="26300">MQRMVKTPPTRGTPATQYASYFATFTLSPSLPLFFYTSRHVNAGLSALYHSIFRRCAGVRRGWRRRWRMCRGVPALPLTSSFFPGGAREDASAPVTASPEACPVFCHFLPRRAGNRGRGSLWRRRRERRFYVLFFPFFCWWPARGRVLILASTHAESKRGHIHTLGDTACAVVLLSDRGAIFLLFILLRLRARAQDMLRMAAYGLRIRSNRASNGCSQTLPLAGELAPHYHA</sequence>
<evidence type="ECO:0000313" key="2">
    <source>
        <dbReference type="EMBL" id="KAJ7731492.1"/>
    </source>
</evidence>
<keyword evidence="1" id="KW-0812">Transmembrane</keyword>
<keyword evidence="3" id="KW-1185">Reference proteome</keyword>
<proteinExistence type="predicted"/>
<name>A0AAD7MT31_9AGAR</name>
<evidence type="ECO:0000313" key="3">
    <source>
        <dbReference type="Proteomes" id="UP001215598"/>
    </source>
</evidence>
<feature type="transmembrane region" description="Helical" evidence="1">
    <location>
        <begin position="171"/>
        <end position="190"/>
    </location>
</feature>